<sequence length="258" mass="28218">MLIDWFATIGNFPALAFILAVVISGIPLFLIMALNAMIAVYVERKVSAFMMDRIGPMGQGPGLHAGKWGLLQTAADAVKLLVKEDTIPDSSDKFLFKMAPYIIFIGAFLGLAAVPFSSTLQVADFNVGVFYIIAVGSIGVIGIVMAGWASNNKWSLYGAMRSASQIISYEIPAGLSIIIPIMMAGTMNLQELIQFQSGSVWIVLPNWIIFNNPFSFIAFFIFFISAIAETNRTPFDIPEAESELVAGWMTEYSGFRWA</sequence>
<feature type="transmembrane region" description="Helical" evidence="5">
    <location>
        <begin position="98"/>
        <end position="116"/>
    </location>
</feature>
<comment type="subcellular location">
    <subcellularLocation>
        <location evidence="1">Membrane</location>
        <topology evidence="1">Multi-pass membrane protein</topology>
    </subcellularLocation>
</comment>
<evidence type="ECO:0000313" key="6">
    <source>
        <dbReference type="EMBL" id="SVC53765.1"/>
    </source>
</evidence>
<dbReference type="InterPro" id="IPR018086">
    <property type="entry name" value="NADH_UbQ_OxRdtase_su1_CS"/>
</dbReference>
<dbReference type="PANTHER" id="PTHR11432:SF3">
    <property type="entry name" value="NADH-UBIQUINONE OXIDOREDUCTASE CHAIN 1"/>
    <property type="match status" value="1"/>
</dbReference>
<feature type="non-terminal residue" evidence="6">
    <location>
        <position position="258"/>
    </location>
</feature>
<dbReference type="InterPro" id="IPR001694">
    <property type="entry name" value="NADH_UbQ_OxRdtase_su1/FPO"/>
</dbReference>
<feature type="transmembrane region" description="Helical" evidence="5">
    <location>
        <begin position="12"/>
        <end position="42"/>
    </location>
</feature>
<proteinExistence type="predicted"/>
<protein>
    <recommendedName>
        <fullName evidence="7">NADH-quinone oxidoreductase subunit H</fullName>
    </recommendedName>
</protein>
<evidence type="ECO:0008006" key="7">
    <source>
        <dbReference type="Google" id="ProtNLM"/>
    </source>
</evidence>
<feature type="transmembrane region" description="Helical" evidence="5">
    <location>
        <begin position="169"/>
        <end position="187"/>
    </location>
</feature>
<name>A0A382N065_9ZZZZ</name>
<keyword evidence="2 5" id="KW-0812">Transmembrane</keyword>
<dbReference type="PANTHER" id="PTHR11432">
    <property type="entry name" value="NADH DEHYDROGENASE SUBUNIT 1"/>
    <property type="match status" value="1"/>
</dbReference>
<organism evidence="6">
    <name type="scientific">marine metagenome</name>
    <dbReference type="NCBI Taxonomy" id="408172"/>
    <lineage>
        <taxon>unclassified sequences</taxon>
        <taxon>metagenomes</taxon>
        <taxon>ecological metagenomes</taxon>
    </lineage>
</organism>
<evidence type="ECO:0000256" key="3">
    <source>
        <dbReference type="ARBA" id="ARBA00022989"/>
    </source>
</evidence>
<keyword evidence="4 5" id="KW-0472">Membrane</keyword>
<reference evidence="6" key="1">
    <citation type="submission" date="2018-05" db="EMBL/GenBank/DDBJ databases">
        <authorList>
            <person name="Lanie J.A."/>
            <person name="Ng W.-L."/>
            <person name="Kazmierczak K.M."/>
            <person name="Andrzejewski T.M."/>
            <person name="Davidsen T.M."/>
            <person name="Wayne K.J."/>
            <person name="Tettelin H."/>
            <person name="Glass J.I."/>
            <person name="Rusch D."/>
            <person name="Podicherti R."/>
            <person name="Tsui H.-C.T."/>
            <person name="Winkler M.E."/>
        </authorList>
    </citation>
    <scope>NUCLEOTIDE SEQUENCE</scope>
</reference>
<dbReference type="PROSITE" id="PS00667">
    <property type="entry name" value="COMPLEX1_ND1_1"/>
    <property type="match status" value="1"/>
</dbReference>
<dbReference type="AlphaFoldDB" id="A0A382N065"/>
<evidence type="ECO:0000256" key="1">
    <source>
        <dbReference type="ARBA" id="ARBA00004141"/>
    </source>
</evidence>
<dbReference type="Pfam" id="PF00146">
    <property type="entry name" value="NADHdh"/>
    <property type="match status" value="1"/>
</dbReference>
<dbReference type="EMBL" id="UINC01096683">
    <property type="protein sequence ID" value="SVC53765.1"/>
    <property type="molecule type" value="Genomic_DNA"/>
</dbReference>
<feature type="transmembrane region" description="Helical" evidence="5">
    <location>
        <begin position="128"/>
        <end position="148"/>
    </location>
</feature>
<feature type="transmembrane region" description="Helical" evidence="5">
    <location>
        <begin position="207"/>
        <end position="228"/>
    </location>
</feature>
<evidence type="ECO:0000256" key="2">
    <source>
        <dbReference type="ARBA" id="ARBA00022692"/>
    </source>
</evidence>
<dbReference type="GO" id="GO:0003954">
    <property type="term" value="F:NADH dehydrogenase activity"/>
    <property type="evidence" value="ECO:0007669"/>
    <property type="project" value="TreeGrafter"/>
</dbReference>
<gene>
    <name evidence="6" type="ORF">METZ01_LOCUS306619</name>
</gene>
<dbReference type="PROSITE" id="PS00668">
    <property type="entry name" value="COMPLEX1_ND1_2"/>
    <property type="match status" value="1"/>
</dbReference>
<keyword evidence="3 5" id="KW-1133">Transmembrane helix</keyword>
<evidence type="ECO:0000256" key="4">
    <source>
        <dbReference type="ARBA" id="ARBA00023136"/>
    </source>
</evidence>
<evidence type="ECO:0000256" key="5">
    <source>
        <dbReference type="SAM" id="Phobius"/>
    </source>
</evidence>
<accession>A0A382N065</accession>
<dbReference type="GO" id="GO:0016020">
    <property type="term" value="C:membrane"/>
    <property type="evidence" value="ECO:0007669"/>
    <property type="project" value="UniProtKB-SubCell"/>
</dbReference>
<dbReference type="GO" id="GO:0009060">
    <property type="term" value="P:aerobic respiration"/>
    <property type="evidence" value="ECO:0007669"/>
    <property type="project" value="TreeGrafter"/>
</dbReference>